<feature type="compositionally biased region" description="Pro residues" evidence="1">
    <location>
        <begin position="174"/>
        <end position="183"/>
    </location>
</feature>
<keyword evidence="3" id="KW-1185">Reference proteome</keyword>
<feature type="compositionally biased region" description="Low complexity" evidence="1">
    <location>
        <begin position="1"/>
        <end position="13"/>
    </location>
</feature>
<accession>A0A099YZ13</accession>
<proteinExistence type="predicted"/>
<feature type="non-terminal residue" evidence="2">
    <location>
        <position position="1"/>
    </location>
</feature>
<sequence>PQVLQPSSSLPSSKDLAQGKLIKMPPTEAHSEYPKHHGQHENGNRKNQNAANASLSNSLNELNTLMSTQLNIKDETAPHVENLKNENAEAPGELAGVKEGSCFQPRSCWPPAARADAGEVQTEPAVRGRPPLSTQASRPKTLGIAKPPTALVPPTVAVLARSANRSAASKEPELLPPSSPTRPEPTSGQTNLKGKQSQKVSKLRPPTMSFVKSKQTSSQRSSLVSPEPPNPCSKMNIPKAPVPRKETVQVPSSGLHGGDSMPSARRSRLPKPKTH</sequence>
<feature type="region of interest" description="Disordered" evidence="1">
    <location>
        <begin position="1"/>
        <end position="62"/>
    </location>
</feature>
<feature type="compositionally biased region" description="Polar residues" evidence="1">
    <location>
        <begin position="210"/>
        <end position="224"/>
    </location>
</feature>
<dbReference type="EMBL" id="KL887254">
    <property type="protein sequence ID" value="KGL74712.1"/>
    <property type="molecule type" value="Genomic_DNA"/>
</dbReference>
<dbReference type="AlphaFoldDB" id="A0A099YZ13"/>
<organism evidence="2 3">
    <name type="scientific">Tinamus guttatus</name>
    <name type="common">White-throated tinamou</name>
    <dbReference type="NCBI Taxonomy" id="94827"/>
    <lineage>
        <taxon>Eukaryota</taxon>
        <taxon>Metazoa</taxon>
        <taxon>Chordata</taxon>
        <taxon>Craniata</taxon>
        <taxon>Vertebrata</taxon>
        <taxon>Euteleostomi</taxon>
        <taxon>Archelosauria</taxon>
        <taxon>Archosauria</taxon>
        <taxon>Dinosauria</taxon>
        <taxon>Saurischia</taxon>
        <taxon>Theropoda</taxon>
        <taxon>Coelurosauria</taxon>
        <taxon>Aves</taxon>
        <taxon>Palaeognathae</taxon>
        <taxon>Tinamiformes</taxon>
        <taxon>Tinamidae</taxon>
        <taxon>Tinamus</taxon>
    </lineage>
</organism>
<evidence type="ECO:0000256" key="1">
    <source>
        <dbReference type="SAM" id="MobiDB-lite"/>
    </source>
</evidence>
<feature type="compositionally biased region" description="Low complexity" evidence="1">
    <location>
        <begin position="147"/>
        <end position="160"/>
    </location>
</feature>
<feature type="compositionally biased region" description="Basic and acidic residues" evidence="1">
    <location>
        <begin position="29"/>
        <end position="44"/>
    </location>
</feature>
<feature type="compositionally biased region" description="Polar residues" evidence="1">
    <location>
        <begin position="188"/>
        <end position="200"/>
    </location>
</feature>
<feature type="compositionally biased region" description="Basic residues" evidence="1">
    <location>
        <begin position="265"/>
        <end position="275"/>
    </location>
</feature>
<gene>
    <name evidence="2" type="ORF">N309_06867</name>
</gene>
<dbReference type="Proteomes" id="UP000053641">
    <property type="component" value="Unassembled WGS sequence"/>
</dbReference>
<evidence type="ECO:0000313" key="2">
    <source>
        <dbReference type="EMBL" id="KGL74712.1"/>
    </source>
</evidence>
<feature type="compositionally biased region" description="Low complexity" evidence="1">
    <location>
        <begin position="47"/>
        <end position="62"/>
    </location>
</feature>
<evidence type="ECO:0000313" key="3">
    <source>
        <dbReference type="Proteomes" id="UP000053641"/>
    </source>
</evidence>
<feature type="non-terminal residue" evidence="2">
    <location>
        <position position="275"/>
    </location>
</feature>
<protein>
    <submittedName>
        <fullName evidence="2">Uncharacterized protein</fullName>
    </submittedName>
</protein>
<name>A0A099YZ13_TINGU</name>
<reference evidence="2 3" key="1">
    <citation type="submission" date="2014-06" db="EMBL/GenBank/DDBJ databases">
        <title>Genome evolution of avian class.</title>
        <authorList>
            <person name="Zhang G."/>
            <person name="Li C."/>
        </authorList>
    </citation>
    <scope>NUCLEOTIDE SEQUENCE [LARGE SCALE GENOMIC DNA]</scope>
    <source>
        <strain evidence="2">BGI_N309</strain>
    </source>
</reference>
<dbReference type="STRING" id="94827.A0A099YZ13"/>
<feature type="region of interest" description="Disordered" evidence="1">
    <location>
        <begin position="113"/>
        <end position="275"/>
    </location>
</feature>